<organism evidence="1 2">
    <name type="scientific">Phreatobacter oligotrophus</name>
    <dbReference type="NCBI Taxonomy" id="1122261"/>
    <lineage>
        <taxon>Bacteria</taxon>
        <taxon>Pseudomonadati</taxon>
        <taxon>Pseudomonadota</taxon>
        <taxon>Alphaproteobacteria</taxon>
        <taxon>Hyphomicrobiales</taxon>
        <taxon>Phreatobacteraceae</taxon>
        <taxon>Phreatobacter</taxon>
    </lineage>
</organism>
<sequence>MAAPALLLEVPREAVSLSARLQRRLDTVTLSGAGRILAIGLDGQTGVQVTIVAFSSAARRDAFRDGLADLVADGLVARSLDSAARETAGLGLLFP</sequence>
<gene>
    <name evidence="1" type="ORF">C8P69_102260</name>
</gene>
<dbReference type="RefSeq" id="WP_108174815.1">
    <property type="nucleotide sequence ID" value="NZ_PZZL01000002.1"/>
</dbReference>
<dbReference type="AlphaFoldDB" id="A0A2T4ZG66"/>
<comment type="caution">
    <text evidence="1">The sequence shown here is derived from an EMBL/GenBank/DDBJ whole genome shotgun (WGS) entry which is preliminary data.</text>
</comment>
<evidence type="ECO:0000313" key="2">
    <source>
        <dbReference type="Proteomes" id="UP000241808"/>
    </source>
</evidence>
<accession>A0A2T4ZG66</accession>
<reference evidence="1 2" key="1">
    <citation type="submission" date="2018-04" db="EMBL/GenBank/DDBJ databases">
        <title>Genomic Encyclopedia of Archaeal and Bacterial Type Strains, Phase II (KMG-II): from individual species to whole genera.</title>
        <authorList>
            <person name="Goeker M."/>
        </authorList>
    </citation>
    <scope>NUCLEOTIDE SEQUENCE [LARGE SCALE GENOMIC DNA]</scope>
    <source>
        <strain evidence="1 2">DSM 25521</strain>
    </source>
</reference>
<dbReference type="OrthoDB" id="10008845at2"/>
<proteinExistence type="predicted"/>
<keyword evidence="2" id="KW-1185">Reference proteome</keyword>
<evidence type="ECO:0000313" key="1">
    <source>
        <dbReference type="EMBL" id="PTM60876.1"/>
    </source>
</evidence>
<protein>
    <submittedName>
        <fullName evidence="1">Uncharacterized protein</fullName>
    </submittedName>
</protein>
<dbReference type="EMBL" id="PZZL01000002">
    <property type="protein sequence ID" value="PTM60876.1"/>
    <property type="molecule type" value="Genomic_DNA"/>
</dbReference>
<name>A0A2T4ZG66_9HYPH</name>
<dbReference type="Proteomes" id="UP000241808">
    <property type="component" value="Unassembled WGS sequence"/>
</dbReference>